<dbReference type="InterPro" id="IPR052090">
    <property type="entry name" value="Cytolytic_pore-forming_toxin"/>
</dbReference>
<feature type="domain" description="Stonustoxin-like helical" evidence="2">
    <location>
        <begin position="122"/>
        <end position="209"/>
    </location>
</feature>
<dbReference type="Pfam" id="PF18078">
    <property type="entry name" value="Thioredoxin_11"/>
    <property type="match status" value="1"/>
</dbReference>
<keyword evidence="5" id="KW-1185">Reference proteome</keyword>
<gene>
    <name evidence="3" type="ORF">SKAU_G00116890</name>
    <name evidence="4" type="ORF">SKAU_G00116910</name>
</gene>
<dbReference type="PANTHER" id="PTHR31594:SF11">
    <property type="entry name" value="NEOVERRUCOTOXIN SUBUNIT ALPHA-LIKE ISOFORM X1-RELATED"/>
    <property type="match status" value="1"/>
</dbReference>
<evidence type="ECO:0000259" key="1">
    <source>
        <dbReference type="Pfam" id="PF18078"/>
    </source>
</evidence>
<evidence type="ECO:0000259" key="2">
    <source>
        <dbReference type="Pfam" id="PF21109"/>
    </source>
</evidence>
<organism evidence="3 5">
    <name type="scientific">Synaphobranchus kaupii</name>
    <name type="common">Kaup's arrowtooth eel</name>
    <dbReference type="NCBI Taxonomy" id="118154"/>
    <lineage>
        <taxon>Eukaryota</taxon>
        <taxon>Metazoa</taxon>
        <taxon>Chordata</taxon>
        <taxon>Craniata</taxon>
        <taxon>Vertebrata</taxon>
        <taxon>Euteleostomi</taxon>
        <taxon>Actinopterygii</taxon>
        <taxon>Neopterygii</taxon>
        <taxon>Teleostei</taxon>
        <taxon>Anguilliformes</taxon>
        <taxon>Synaphobranchidae</taxon>
        <taxon>Synaphobranchus</taxon>
    </lineage>
</organism>
<comment type="caution">
    <text evidence="3">The sequence shown here is derived from an EMBL/GenBank/DDBJ whole genome shotgun (WGS) entry which is preliminary data.</text>
</comment>
<dbReference type="Pfam" id="PF21109">
    <property type="entry name" value="Stonustoxin_helical"/>
    <property type="match status" value="1"/>
</dbReference>
<proteinExistence type="predicted"/>
<evidence type="ECO:0000313" key="3">
    <source>
        <dbReference type="EMBL" id="KAJ8362858.1"/>
    </source>
</evidence>
<dbReference type="OrthoDB" id="8954335at2759"/>
<dbReference type="PANTHER" id="PTHR31594">
    <property type="entry name" value="AIG1-TYPE G DOMAIN-CONTAINING PROTEIN"/>
    <property type="match status" value="1"/>
</dbReference>
<evidence type="ECO:0000313" key="5">
    <source>
        <dbReference type="Proteomes" id="UP001152622"/>
    </source>
</evidence>
<evidence type="ECO:0000313" key="4">
    <source>
        <dbReference type="EMBL" id="KAJ8362860.1"/>
    </source>
</evidence>
<dbReference type="InterPro" id="IPR048997">
    <property type="entry name" value="Stonustoxin-like_helical"/>
</dbReference>
<protein>
    <submittedName>
        <fullName evidence="3">Uncharacterized protein</fullName>
    </submittedName>
</protein>
<dbReference type="EMBL" id="JAINUF010000004">
    <property type="protein sequence ID" value="KAJ8362858.1"/>
    <property type="molecule type" value="Genomic_DNA"/>
</dbReference>
<name>A0A9Q1FNI9_SYNKA</name>
<accession>A0A9Q1FNI9</accession>
<dbReference type="InterPro" id="IPR040581">
    <property type="entry name" value="Thioredoxin_11"/>
</dbReference>
<feature type="domain" description="SNTX thioredoxin-like" evidence="1">
    <location>
        <begin position="222"/>
        <end position="304"/>
    </location>
</feature>
<dbReference type="EMBL" id="JAINUF010000004">
    <property type="protein sequence ID" value="KAJ8362860.1"/>
    <property type="molecule type" value="Genomic_DNA"/>
</dbReference>
<dbReference type="AlphaFoldDB" id="A0A9Q1FNI9"/>
<reference evidence="3" key="1">
    <citation type="journal article" date="2023" name="Science">
        <title>Genome structures resolve the early diversification of teleost fishes.</title>
        <authorList>
            <person name="Parey E."/>
            <person name="Louis A."/>
            <person name="Montfort J."/>
            <person name="Bouchez O."/>
            <person name="Roques C."/>
            <person name="Iampietro C."/>
            <person name="Lluch J."/>
            <person name="Castinel A."/>
            <person name="Donnadieu C."/>
            <person name="Desvignes T."/>
            <person name="Floi Bucao C."/>
            <person name="Jouanno E."/>
            <person name="Wen M."/>
            <person name="Mejri S."/>
            <person name="Dirks R."/>
            <person name="Jansen H."/>
            <person name="Henkel C."/>
            <person name="Chen W.J."/>
            <person name="Zahm M."/>
            <person name="Cabau C."/>
            <person name="Klopp C."/>
            <person name="Thompson A.W."/>
            <person name="Robinson-Rechavi M."/>
            <person name="Braasch I."/>
            <person name="Lecointre G."/>
            <person name="Bobe J."/>
            <person name="Postlethwait J.H."/>
            <person name="Berthelot C."/>
            <person name="Roest Crollius H."/>
            <person name="Guiguen Y."/>
        </authorList>
    </citation>
    <scope>NUCLEOTIDE SEQUENCE</scope>
    <source>
        <strain evidence="3">WJC10195</strain>
    </source>
</reference>
<dbReference type="Proteomes" id="UP001152622">
    <property type="component" value="Chromosome 4"/>
</dbReference>
<sequence>MVFDQMALNAKDKQDIQGDMDVMIKKIPEVEISGSGKVVLTDEEKKKVEKFSCTFYGDYTLEQNPTSYKEAVLLYKQDKRKAVPVKVWLYPLKNLNPIAAQLVSEIVVELVSRVEAVMGQLQDKMRANDNIRRCDAIKVTDIKDKLVKFQEKLEIYTVTLQQNLRKVLPAIRAGTEGEQKLIDILKFHDDSSFSHNKMREWLDEKESEIGVLENYINSLGSVPIVPPGPELNKVISDPTDNRIMMFTFTSLKYEEPYLSNLHVCLASEEFNKMEEISVAHDFAFKEEALPWFRDPEIYKRMRENNHL</sequence>